<sequence>MTEVPDDATKPLLEWVVPSPGGDSSVELRAYAGRSVVVVGPNGSGKSALSHWLSVNRGDSDTPVTRVLAHRRVWMQSAGTEMTASQRAQLLPAFASWDAQPTSRVKVEGDSERSSRLLYDLLGRVNGRNARIAELVDTGQDTSMVDESMLTTISRVFASANLDIRFRVTHLGEFEAVRESGDAYPISEMSDGEKGAFLLAAEVLLSPPGSVQIVDEPERHLHRAISSDFVASLMRERDDCAFVLLTHDLDLLGKLEPSGTIVCFVSAVAWNEGRATGWALEIDSEASGVPDAVREAILGGRRQLLFVEGETSSLDFPLYQLLFPQWTVVPCGGSDEVKRATTGLHEADAYHWVESRGILDGDARSPEEISALGAKKILVLRVDEVENLYYLSCVVDAVADRQAATLGEDSAALRSTVRDKAMETLRPNTVQHLASVNAVKMLRRQALASLPSGEDMINGGVELPISLTSPYPREHQKLADLVASKDYDAIVRGFSVRDSGLRTAVAHALGFKNLDLYEKSVRVLLGSDEGLLTKVREIVGDLPA</sequence>
<evidence type="ECO:0000259" key="1">
    <source>
        <dbReference type="Pfam" id="PF13304"/>
    </source>
</evidence>
<dbReference type="Pfam" id="PF13304">
    <property type="entry name" value="AAA_21"/>
    <property type="match status" value="1"/>
</dbReference>
<keyword evidence="4" id="KW-1185">Reference proteome</keyword>
<dbReference type="SUPFAM" id="SSF52540">
    <property type="entry name" value="P-loop containing nucleoside triphosphate hydrolases"/>
    <property type="match status" value="1"/>
</dbReference>
<dbReference type="EMBL" id="JACMYC010000001">
    <property type="protein sequence ID" value="MBC2959210.1"/>
    <property type="molecule type" value="Genomic_DNA"/>
</dbReference>
<dbReference type="Gene3D" id="3.40.50.300">
    <property type="entry name" value="P-loop containing nucleotide triphosphate hydrolases"/>
    <property type="match status" value="1"/>
</dbReference>
<protein>
    <submittedName>
        <fullName evidence="3">AAA family ATPase</fullName>
    </submittedName>
</protein>
<accession>A0ABR6U498</accession>
<feature type="domain" description="DUF4435" evidence="2">
    <location>
        <begin position="304"/>
        <end position="402"/>
    </location>
</feature>
<dbReference type="Proteomes" id="UP000604001">
    <property type="component" value="Unassembled WGS sequence"/>
</dbReference>
<evidence type="ECO:0000313" key="4">
    <source>
        <dbReference type="Proteomes" id="UP000604001"/>
    </source>
</evidence>
<reference evidence="3 4" key="1">
    <citation type="submission" date="2020-08" db="EMBL/GenBank/DDBJ databases">
        <title>novel species in genus Nocardioides.</title>
        <authorList>
            <person name="Zhang G."/>
        </authorList>
    </citation>
    <scope>NUCLEOTIDE SEQUENCE [LARGE SCALE GENOMIC DNA]</scope>
    <source>
        <strain evidence="3 4">SC8A-24</strain>
    </source>
</reference>
<dbReference type="RefSeq" id="WP_186344453.1">
    <property type="nucleotide sequence ID" value="NZ_BMMR01000001.1"/>
</dbReference>
<evidence type="ECO:0000259" key="2">
    <source>
        <dbReference type="Pfam" id="PF14491"/>
    </source>
</evidence>
<gene>
    <name evidence="3" type="ORF">H7344_02720</name>
</gene>
<feature type="domain" description="ATPase AAA-type core" evidence="1">
    <location>
        <begin position="159"/>
        <end position="251"/>
    </location>
</feature>
<dbReference type="InterPro" id="IPR029492">
    <property type="entry name" value="DUF4435"/>
</dbReference>
<comment type="caution">
    <text evidence="3">The sequence shown here is derived from an EMBL/GenBank/DDBJ whole genome shotgun (WGS) entry which is preliminary data.</text>
</comment>
<name>A0ABR6U498_9ACTN</name>
<dbReference type="PANTHER" id="PTHR43581:SF2">
    <property type="entry name" value="EXCINUCLEASE ATPASE SUBUNIT"/>
    <property type="match status" value="1"/>
</dbReference>
<dbReference type="InterPro" id="IPR003959">
    <property type="entry name" value="ATPase_AAA_core"/>
</dbReference>
<dbReference type="InterPro" id="IPR051396">
    <property type="entry name" value="Bact_Antivir_Def_Nuclease"/>
</dbReference>
<proteinExistence type="predicted"/>
<dbReference type="Pfam" id="PF14491">
    <property type="entry name" value="DUF4435"/>
    <property type="match status" value="1"/>
</dbReference>
<organism evidence="3 4">
    <name type="scientific">Nocardioides deserti</name>
    <dbReference type="NCBI Taxonomy" id="1588644"/>
    <lineage>
        <taxon>Bacteria</taxon>
        <taxon>Bacillati</taxon>
        <taxon>Actinomycetota</taxon>
        <taxon>Actinomycetes</taxon>
        <taxon>Propionibacteriales</taxon>
        <taxon>Nocardioidaceae</taxon>
        <taxon>Nocardioides</taxon>
    </lineage>
</organism>
<dbReference type="InterPro" id="IPR027417">
    <property type="entry name" value="P-loop_NTPase"/>
</dbReference>
<evidence type="ECO:0000313" key="3">
    <source>
        <dbReference type="EMBL" id="MBC2959210.1"/>
    </source>
</evidence>
<dbReference type="PANTHER" id="PTHR43581">
    <property type="entry name" value="ATP/GTP PHOSPHATASE"/>
    <property type="match status" value="1"/>
</dbReference>